<comment type="caution">
    <text evidence="2">The sequence shown here is derived from an EMBL/GenBank/DDBJ whole genome shotgun (WGS) entry which is preliminary data.</text>
</comment>
<dbReference type="AlphaFoldDB" id="A0A8T0J321"/>
<organism evidence="2 3">
    <name type="scientific">Ceratodon purpureus</name>
    <name type="common">Fire moss</name>
    <name type="synonym">Dicranum purpureum</name>
    <dbReference type="NCBI Taxonomy" id="3225"/>
    <lineage>
        <taxon>Eukaryota</taxon>
        <taxon>Viridiplantae</taxon>
        <taxon>Streptophyta</taxon>
        <taxon>Embryophyta</taxon>
        <taxon>Bryophyta</taxon>
        <taxon>Bryophytina</taxon>
        <taxon>Bryopsida</taxon>
        <taxon>Dicranidae</taxon>
        <taxon>Pseudoditrichales</taxon>
        <taxon>Ditrichaceae</taxon>
        <taxon>Ceratodon</taxon>
    </lineage>
</organism>
<evidence type="ECO:0008006" key="4">
    <source>
        <dbReference type="Google" id="ProtNLM"/>
    </source>
</evidence>
<evidence type="ECO:0000313" key="3">
    <source>
        <dbReference type="Proteomes" id="UP000822688"/>
    </source>
</evidence>
<evidence type="ECO:0000313" key="2">
    <source>
        <dbReference type="EMBL" id="KAG0589519.1"/>
    </source>
</evidence>
<feature type="signal peptide" evidence="1">
    <location>
        <begin position="1"/>
        <end position="17"/>
    </location>
</feature>
<reference evidence="2" key="1">
    <citation type="submission" date="2020-06" db="EMBL/GenBank/DDBJ databases">
        <title>WGS assembly of Ceratodon purpureus strain R40.</title>
        <authorList>
            <person name="Carey S.B."/>
            <person name="Jenkins J."/>
            <person name="Shu S."/>
            <person name="Lovell J.T."/>
            <person name="Sreedasyam A."/>
            <person name="Maumus F."/>
            <person name="Tiley G.P."/>
            <person name="Fernandez-Pozo N."/>
            <person name="Barry K."/>
            <person name="Chen C."/>
            <person name="Wang M."/>
            <person name="Lipzen A."/>
            <person name="Daum C."/>
            <person name="Saski C.A."/>
            <person name="Payton A.C."/>
            <person name="Mcbreen J.C."/>
            <person name="Conrad R.E."/>
            <person name="Kollar L.M."/>
            <person name="Olsson S."/>
            <person name="Huttunen S."/>
            <person name="Landis J.B."/>
            <person name="Wickett N.J."/>
            <person name="Johnson M.G."/>
            <person name="Rensing S.A."/>
            <person name="Grimwood J."/>
            <person name="Schmutz J."/>
            <person name="Mcdaniel S.F."/>
        </authorList>
    </citation>
    <scope>NUCLEOTIDE SEQUENCE</scope>
    <source>
        <strain evidence="2">R40</strain>
    </source>
</reference>
<dbReference type="Proteomes" id="UP000822688">
    <property type="component" value="Chromosome 1"/>
</dbReference>
<proteinExistence type="predicted"/>
<name>A0A8T0J321_CERPU</name>
<keyword evidence="3" id="KW-1185">Reference proteome</keyword>
<evidence type="ECO:0000256" key="1">
    <source>
        <dbReference type="SAM" id="SignalP"/>
    </source>
</evidence>
<feature type="chain" id="PRO_5035820952" description="Secreted protein" evidence="1">
    <location>
        <begin position="18"/>
        <end position="77"/>
    </location>
</feature>
<dbReference type="EMBL" id="CM026421">
    <property type="protein sequence ID" value="KAG0589519.1"/>
    <property type="molecule type" value="Genomic_DNA"/>
</dbReference>
<gene>
    <name evidence="2" type="ORF">KC19_1G026100</name>
</gene>
<sequence>MMIQLVVTVLPFELIYTLKVCRHCTQAYASCNHFEAERIRKQVKSLQREARHTSIYVVIGTLDDDPVPVLDSPPLSC</sequence>
<accession>A0A8T0J321</accession>
<protein>
    <recommendedName>
        <fullName evidence="4">Secreted protein</fullName>
    </recommendedName>
</protein>
<keyword evidence="1" id="KW-0732">Signal</keyword>